<reference evidence="2" key="1">
    <citation type="submission" date="2020-06" db="EMBL/GenBank/DDBJ databases">
        <authorList>
            <consortium name="Plant Systems Biology data submission"/>
        </authorList>
    </citation>
    <scope>NUCLEOTIDE SEQUENCE</scope>
    <source>
        <strain evidence="2">D6</strain>
    </source>
</reference>
<accession>A0A9N8HJ70</accession>
<name>A0A9N8HJ70_9STRA</name>
<keyword evidence="3" id="KW-1185">Reference proteome</keyword>
<sequence length="506" mass="55647">MSNEPTAILDSTTDNAHGIPHVIADHFPEGRVENARVFECGKCNTAQSYCRKVIEAFIHENQGTCLQFECRVSGCKGRTWFVCVDCCRKCGDSIANAEHHLSASKIHKKNRKALGHAIEEEASVDLITAAANASNSGDPENPNLMESCSVGAQSWGQDDTSLDHHQSSSPGKRNYESAFGSSHFHPIAQAAVGEESALNHVDATHTNQTLPVSMDLSLFGDQPAESITWITNLHQRKKKATPTELSLALGADSNMAYFFAEEEHGSPDGKIGGGLRALVGRAFQGTWALSQSSLPTFPEAVFQAQFMVQYVSMNEVQWQRQIDILDALRRSSNDSSLLQSTHLLSSKKDLRRVFDDGNQNSLWNTLPIPPVHNIGNIGYVSPKDLLTFAFAFGFKLDPIYVLNSTLEAELDAAQNLPAYHVSDCREVQEMKRGTIKFIRNSDEEFDVVLVVPCSDWRDGHGISHVKNNRSSVTTWSWSILPPKDNVNSTDNTLPIAVGAKKERVLG</sequence>
<dbReference type="Proteomes" id="UP001153069">
    <property type="component" value="Unassembled WGS sequence"/>
</dbReference>
<feature type="region of interest" description="Disordered" evidence="1">
    <location>
        <begin position="153"/>
        <end position="179"/>
    </location>
</feature>
<evidence type="ECO:0000313" key="2">
    <source>
        <dbReference type="EMBL" id="CAB9517193.1"/>
    </source>
</evidence>
<comment type="caution">
    <text evidence="2">The sequence shown here is derived from an EMBL/GenBank/DDBJ whole genome shotgun (WGS) entry which is preliminary data.</text>
</comment>
<evidence type="ECO:0000256" key="1">
    <source>
        <dbReference type="SAM" id="MobiDB-lite"/>
    </source>
</evidence>
<protein>
    <submittedName>
        <fullName evidence="2">Uncharacterized protein</fullName>
    </submittedName>
</protein>
<evidence type="ECO:0000313" key="3">
    <source>
        <dbReference type="Proteomes" id="UP001153069"/>
    </source>
</evidence>
<dbReference type="EMBL" id="CAICTM010000837">
    <property type="protein sequence ID" value="CAB9517193.1"/>
    <property type="molecule type" value="Genomic_DNA"/>
</dbReference>
<gene>
    <name evidence="2" type="ORF">SEMRO_838_G209210.1</name>
</gene>
<dbReference type="AlphaFoldDB" id="A0A9N8HJ70"/>
<organism evidence="2 3">
    <name type="scientific">Seminavis robusta</name>
    <dbReference type="NCBI Taxonomy" id="568900"/>
    <lineage>
        <taxon>Eukaryota</taxon>
        <taxon>Sar</taxon>
        <taxon>Stramenopiles</taxon>
        <taxon>Ochrophyta</taxon>
        <taxon>Bacillariophyta</taxon>
        <taxon>Bacillariophyceae</taxon>
        <taxon>Bacillariophycidae</taxon>
        <taxon>Naviculales</taxon>
        <taxon>Naviculaceae</taxon>
        <taxon>Seminavis</taxon>
    </lineage>
</organism>
<proteinExistence type="predicted"/>